<dbReference type="Gene3D" id="3.40.50.10710">
    <property type="entry name" value="Metallo-hydrolase/oxidoreductase"/>
    <property type="match status" value="1"/>
</dbReference>
<dbReference type="PANTHER" id="PTHR43694">
    <property type="entry name" value="RIBONUCLEASE J"/>
    <property type="match status" value="1"/>
</dbReference>
<reference evidence="8 9" key="1">
    <citation type="journal article" date="2020" name="MBio">
        <title>Erratum for Teymournejad et al., 'Isolation and Molecular Analysis of a Novel Neorickettsia Species That Causes Potomac Horse Fever'.</title>
        <authorList>
            <person name="Teymournejad O."/>
            <person name="Lin M."/>
            <person name="Bekebrede H."/>
            <person name="Kamr A."/>
            <person name="Toribio R.E."/>
            <person name="Arroyo L.G."/>
            <person name="Baird J.D."/>
            <person name="Rikihisa Y."/>
        </authorList>
    </citation>
    <scope>NUCLEOTIDE SEQUENCE [LARGE SCALE GENOMIC DNA]</scope>
    <source>
        <strain evidence="8 9">Fin17</strain>
    </source>
</reference>
<evidence type="ECO:0000313" key="9">
    <source>
        <dbReference type="Proteomes" id="UP000464912"/>
    </source>
</evidence>
<dbReference type="InterPro" id="IPR011108">
    <property type="entry name" value="RMMBL"/>
</dbReference>
<dbReference type="InterPro" id="IPR042173">
    <property type="entry name" value="RNase_J_2"/>
</dbReference>
<keyword evidence="4" id="KW-0862">Zinc</keyword>
<reference evidence="8 9" key="2">
    <citation type="journal article" date="2020" name="MBio">
        <title>Isolation and Molecular Analysis of a Novel Neorickettsia Species That Causes Potomac Horse Fever.</title>
        <authorList>
            <person name="Teymournejad O."/>
            <person name="Lin M."/>
            <person name="Bekebrede H."/>
            <person name="Kamr A."/>
            <person name="Toribio R.E."/>
            <person name="Arroyo L.G."/>
            <person name="Baird J.D."/>
            <person name="Rikihisa Y."/>
        </authorList>
    </citation>
    <scope>NUCLEOTIDE SEQUENCE [LARGE SCALE GENOMIC DNA]</scope>
    <source>
        <strain evidence="8 9">Fin17</strain>
    </source>
</reference>
<dbReference type="Pfam" id="PF00753">
    <property type="entry name" value="Lactamase_B"/>
    <property type="match status" value="1"/>
</dbReference>
<sequence length="542" mass="59954">MTDNNLIFLPLGGTGEIGMNVTLYGYKGRWIMVDCGAGFADAELPGIDIVVADISFIEERRDDLLAIIITHIHEDHCGALPYLWDRLAVPIYTTQFTANFLLKKIGRDKVQFPIHVVEPGKLLHLGEFTLEFINMTHSVPEMSAIAIHTADEVVIHSGDWKIDDDPVVGKTCDFKRLEELSEKGVLAMVCDSTNVFSQGKSESESSLREPLKEVISNASGACVVTLFSSNIARIETVTRIANEYGKTVVVLGRSLLSVISAAKESGYLGDLNYIDEIGLAQYNGSRKSLIILATGCQGDELAAVNRLSQGTHKSFTINADDTIIFSSKMIPGNEKRIAKMINRFIAMGVNVVTERTHSVHVSGHPYRDELKQLYQLLKPKILIPVHGENLHLHEHAKFALECGVENTLIAADGDIIEISSASGARKIDQTEVGFWCVDNDRLQHPDSHVIKTRKRLQLSGMILVILVMNKKGKSLKRPTIVAFGYSEEGGWKENALASIDRSLKTDKNSDFRTITKAVRKIVRGSLTSRIKIPLIEVQIERV</sequence>
<evidence type="ECO:0000313" key="8">
    <source>
        <dbReference type="EMBL" id="QHD65442.1"/>
    </source>
</evidence>
<dbReference type="InterPro" id="IPR041636">
    <property type="entry name" value="RNase_J_C"/>
</dbReference>
<keyword evidence="6" id="KW-0694">RNA-binding</keyword>
<gene>
    <name evidence="8" type="ORF">GP480_03370</name>
</gene>
<dbReference type="Proteomes" id="UP000464912">
    <property type="component" value="Chromosome"/>
</dbReference>
<dbReference type="InterPro" id="IPR055132">
    <property type="entry name" value="RNase_J_b_CASP"/>
</dbReference>
<dbReference type="Pfam" id="PF07521">
    <property type="entry name" value="RMMBL"/>
    <property type="match status" value="1"/>
</dbReference>
<dbReference type="InterPro" id="IPR036866">
    <property type="entry name" value="RibonucZ/Hydroxyglut_hydro"/>
</dbReference>
<keyword evidence="5" id="KW-0269">Exonuclease</keyword>
<dbReference type="GO" id="GO:0003723">
    <property type="term" value="F:RNA binding"/>
    <property type="evidence" value="ECO:0007669"/>
    <property type="project" value="UniProtKB-KW"/>
</dbReference>
<dbReference type="GO" id="GO:0004527">
    <property type="term" value="F:exonuclease activity"/>
    <property type="evidence" value="ECO:0007669"/>
    <property type="project" value="UniProtKB-KW"/>
</dbReference>
<dbReference type="AlphaFoldDB" id="A0A6P1GAY7"/>
<evidence type="ECO:0000256" key="4">
    <source>
        <dbReference type="ARBA" id="ARBA00022833"/>
    </source>
</evidence>
<dbReference type="SMART" id="SM00849">
    <property type="entry name" value="Lactamase_B"/>
    <property type="match status" value="1"/>
</dbReference>
<keyword evidence="2" id="KW-0479">Metal-binding</keyword>
<evidence type="ECO:0000256" key="3">
    <source>
        <dbReference type="ARBA" id="ARBA00022801"/>
    </source>
</evidence>
<proteinExistence type="predicted"/>
<evidence type="ECO:0000256" key="5">
    <source>
        <dbReference type="ARBA" id="ARBA00022839"/>
    </source>
</evidence>
<dbReference type="KEGG" id="nef:GP480_03370"/>
<evidence type="ECO:0000256" key="1">
    <source>
        <dbReference type="ARBA" id="ARBA00022722"/>
    </source>
</evidence>
<keyword evidence="1" id="KW-0540">Nuclease</keyword>
<dbReference type="Pfam" id="PF17770">
    <property type="entry name" value="RNase_J_C"/>
    <property type="match status" value="1"/>
</dbReference>
<keyword evidence="9" id="KW-1185">Reference proteome</keyword>
<dbReference type="CDD" id="cd07714">
    <property type="entry name" value="RNaseJ_MBL-fold"/>
    <property type="match status" value="1"/>
</dbReference>
<evidence type="ECO:0000256" key="6">
    <source>
        <dbReference type="ARBA" id="ARBA00022884"/>
    </source>
</evidence>
<evidence type="ECO:0000256" key="2">
    <source>
        <dbReference type="ARBA" id="ARBA00022723"/>
    </source>
</evidence>
<keyword evidence="3 8" id="KW-0378">Hydrolase</keyword>
<accession>A0A6P1GAY7</accession>
<dbReference type="Gene3D" id="3.60.15.10">
    <property type="entry name" value="Ribonuclease Z/Hydroxyacylglutathione hydrolase-like"/>
    <property type="match status" value="1"/>
</dbReference>
<protein>
    <submittedName>
        <fullName evidence="8">MBL fold metallo-hydrolase</fullName>
    </submittedName>
</protein>
<dbReference type="PANTHER" id="PTHR43694:SF1">
    <property type="entry name" value="RIBONUCLEASE J"/>
    <property type="match status" value="1"/>
</dbReference>
<dbReference type="GO" id="GO:0046872">
    <property type="term" value="F:metal ion binding"/>
    <property type="evidence" value="ECO:0007669"/>
    <property type="project" value="UniProtKB-KW"/>
</dbReference>
<dbReference type="Gene3D" id="3.10.20.580">
    <property type="match status" value="1"/>
</dbReference>
<dbReference type="SUPFAM" id="SSF56281">
    <property type="entry name" value="Metallo-hydrolase/oxidoreductase"/>
    <property type="match status" value="1"/>
</dbReference>
<organism evidence="8 9">
    <name type="scientific">Neorickettsia findlayensis</name>
    <dbReference type="NCBI Taxonomy" id="2686014"/>
    <lineage>
        <taxon>Bacteria</taxon>
        <taxon>Pseudomonadati</taxon>
        <taxon>Pseudomonadota</taxon>
        <taxon>Alphaproteobacteria</taxon>
        <taxon>Rickettsiales</taxon>
        <taxon>Anaplasmataceae</taxon>
        <taxon>Neorickettsia</taxon>
    </lineage>
</organism>
<feature type="domain" description="Metallo-beta-lactamase" evidence="7">
    <location>
        <begin position="18"/>
        <end position="200"/>
    </location>
</feature>
<dbReference type="RefSeq" id="WP_160095841.1">
    <property type="nucleotide sequence ID" value="NZ_CP047224.1"/>
</dbReference>
<dbReference type="Pfam" id="PF22505">
    <property type="entry name" value="RNase_J_b_CASP"/>
    <property type="match status" value="1"/>
</dbReference>
<evidence type="ECO:0000259" key="7">
    <source>
        <dbReference type="SMART" id="SM00849"/>
    </source>
</evidence>
<dbReference type="EMBL" id="CP047224">
    <property type="protein sequence ID" value="QHD65442.1"/>
    <property type="molecule type" value="Genomic_DNA"/>
</dbReference>
<dbReference type="InterPro" id="IPR001279">
    <property type="entry name" value="Metallo-B-lactamas"/>
</dbReference>
<name>A0A6P1GAY7_9RICK</name>